<evidence type="ECO:0000256" key="1">
    <source>
        <dbReference type="SAM" id="MobiDB-lite"/>
    </source>
</evidence>
<comment type="caution">
    <text evidence="2">The sequence shown here is derived from an EMBL/GenBank/DDBJ whole genome shotgun (WGS) entry which is preliminary data.</text>
</comment>
<evidence type="ECO:0000313" key="2">
    <source>
        <dbReference type="EMBL" id="GFR17740.1"/>
    </source>
</evidence>
<organism evidence="2 3">
    <name type="scientific">Trichonephila clavata</name>
    <name type="common">Joro spider</name>
    <name type="synonym">Nephila clavata</name>
    <dbReference type="NCBI Taxonomy" id="2740835"/>
    <lineage>
        <taxon>Eukaryota</taxon>
        <taxon>Metazoa</taxon>
        <taxon>Ecdysozoa</taxon>
        <taxon>Arthropoda</taxon>
        <taxon>Chelicerata</taxon>
        <taxon>Arachnida</taxon>
        <taxon>Araneae</taxon>
        <taxon>Araneomorphae</taxon>
        <taxon>Entelegynae</taxon>
        <taxon>Araneoidea</taxon>
        <taxon>Nephilidae</taxon>
        <taxon>Trichonephila</taxon>
    </lineage>
</organism>
<dbReference type="Proteomes" id="UP000887116">
    <property type="component" value="Unassembled WGS sequence"/>
</dbReference>
<proteinExistence type="predicted"/>
<gene>
    <name evidence="2" type="ORF">TNCT_633371</name>
</gene>
<feature type="region of interest" description="Disordered" evidence="1">
    <location>
        <begin position="73"/>
        <end position="95"/>
    </location>
</feature>
<evidence type="ECO:0000313" key="3">
    <source>
        <dbReference type="Proteomes" id="UP000887116"/>
    </source>
</evidence>
<dbReference type="EMBL" id="BMAO01037439">
    <property type="protein sequence ID" value="GFR17740.1"/>
    <property type="molecule type" value="Genomic_DNA"/>
</dbReference>
<protein>
    <submittedName>
        <fullName evidence="2">Uncharacterized protein</fullName>
    </submittedName>
</protein>
<reference evidence="2" key="1">
    <citation type="submission" date="2020-07" db="EMBL/GenBank/DDBJ databases">
        <title>Multicomponent nature underlies the extraordinary mechanical properties of spider dragline silk.</title>
        <authorList>
            <person name="Kono N."/>
            <person name="Nakamura H."/>
            <person name="Mori M."/>
            <person name="Yoshida Y."/>
            <person name="Ohtoshi R."/>
            <person name="Malay A.D."/>
            <person name="Moran D.A.P."/>
            <person name="Tomita M."/>
            <person name="Numata K."/>
            <person name="Arakawa K."/>
        </authorList>
    </citation>
    <scope>NUCLEOTIDE SEQUENCE</scope>
</reference>
<accession>A0A8X6LPX8</accession>
<dbReference type="AlphaFoldDB" id="A0A8X6LPX8"/>
<name>A0A8X6LPX8_TRICU</name>
<sequence>MAVNTTRPETKTSKSTVQFEPGRIPLYGTFLNGTEIAPPLKTHRTPPMQQAQAELRNFWTVMQPAEKRTLVHSVSSSPKLTPENHLMTGGSSQCC</sequence>
<keyword evidence="3" id="KW-1185">Reference proteome</keyword>